<keyword evidence="1" id="KW-1133">Transmembrane helix</keyword>
<feature type="transmembrane region" description="Helical" evidence="1">
    <location>
        <begin position="55"/>
        <end position="79"/>
    </location>
</feature>
<evidence type="ECO:0000256" key="1">
    <source>
        <dbReference type="SAM" id="Phobius"/>
    </source>
</evidence>
<keyword evidence="4" id="KW-1185">Reference proteome</keyword>
<protein>
    <recommendedName>
        <fullName evidence="5">Transmembrane protein</fullName>
    </recommendedName>
</protein>
<feature type="chain" id="PRO_5023932884" description="Transmembrane protein" evidence="2">
    <location>
        <begin position="34"/>
        <end position="193"/>
    </location>
</feature>
<comment type="caution">
    <text evidence="3">The sequence shown here is derived from an EMBL/GenBank/DDBJ whole genome shotgun (WGS) entry which is preliminary data.</text>
</comment>
<evidence type="ECO:0008006" key="5">
    <source>
        <dbReference type="Google" id="ProtNLM"/>
    </source>
</evidence>
<organism evidence="3 4">
    <name type="scientific">Etheostoma spectabile</name>
    <name type="common">orangethroat darter</name>
    <dbReference type="NCBI Taxonomy" id="54343"/>
    <lineage>
        <taxon>Eukaryota</taxon>
        <taxon>Metazoa</taxon>
        <taxon>Chordata</taxon>
        <taxon>Craniata</taxon>
        <taxon>Vertebrata</taxon>
        <taxon>Euteleostomi</taxon>
        <taxon>Actinopterygii</taxon>
        <taxon>Neopterygii</taxon>
        <taxon>Teleostei</taxon>
        <taxon>Neoteleostei</taxon>
        <taxon>Acanthomorphata</taxon>
        <taxon>Eupercaria</taxon>
        <taxon>Perciformes</taxon>
        <taxon>Percoidei</taxon>
        <taxon>Percidae</taxon>
        <taxon>Etheostomatinae</taxon>
        <taxon>Etheostoma</taxon>
    </lineage>
</organism>
<dbReference type="Proteomes" id="UP000327493">
    <property type="component" value="Chromosome 13"/>
</dbReference>
<keyword evidence="1" id="KW-0812">Transmembrane</keyword>
<keyword evidence="2" id="KW-0732">Signal</keyword>
<dbReference type="AlphaFoldDB" id="A0A5J5CZN8"/>
<name>A0A5J5CZN8_9PERO</name>
<proteinExistence type="predicted"/>
<reference evidence="3 4" key="1">
    <citation type="submission" date="2019-08" db="EMBL/GenBank/DDBJ databases">
        <title>A chromosome-level genome assembly, high-density linkage maps, and genome scans reveal the genomic architecture of hybrid incompatibilities underlying speciation via character displacement in darters (Percidae: Etheostominae).</title>
        <authorList>
            <person name="Moran R.L."/>
            <person name="Catchen J.M."/>
            <person name="Fuller R.C."/>
        </authorList>
    </citation>
    <scope>NUCLEOTIDE SEQUENCE [LARGE SCALE GENOMIC DNA]</scope>
    <source>
        <strain evidence="3">EspeVRDwgs_2016</strain>
        <tissue evidence="3">Muscle</tissue>
    </source>
</reference>
<feature type="transmembrane region" description="Helical" evidence="1">
    <location>
        <begin position="142"/>
        <end position="162"/>
    </location>
</feature>
<evidence type="ECO:0000256" key="2">
    <source>
        <dbReference type="SAM" id="SignalP"/>
    </source>
</evidence>
<sequence>MATPTRASASAKLRTKHQLWLLFLRSSLSRAAATSRLVEVMRQEAMLRVTPITRGFTSLWVVSSLVSMLSTHGAGILFIPLPTPSSNCCDEFLCLHLGLGSVPKKPQSVFNQREEFFPDQSVRKEFFSTGLLRRKMSLKRRLLSMLLCCVYCVASLFCLHPNRNNCFSMGARNLLSVVQQLYQRAIRLLRTTL</sequence>
<evidence type="ECO:0000313" key="3">
    <source>
        <dbReference type="EMBL" id="KAA8586629.1"/>
    </source>
</evidence>
<evidence type="ECO:0000313" key="4">
    <source>
        <dbReference type="Proteomes" id="UP000327493"/>
    </source>
</evidence>
<feature type="signal peptide" evidence="2">
    <location>
        <begin position="1"/>
        <end position="33"/>
    </location>
</feature>
<keyword evidence="1" id="KW-0472">Membrane</keyword>
<accession>A0A5J5CZN8</accession>
<gene>
    <name evidence="3" type="ORF">FQN60_000465</name>
</gene>
<dbReference type="EMBL" id="VOFY01000013">
    <property type="protein sequence ID" value="KAA8586629.1"/>
    <property type="molecule type" value="Genomic_DNA"/>
</dbReference>